<evidence type="ECO:0000256" key="6">
    <source>
        <dbReference type="ARBA" id="ARBA00023163"/>
    </source>
</evidence>
<evidence type="ECO:0000256" key="2">
    <source>
        <dbReference type="ARBA" id="ARBA00007853"/>
    </source>
</evidence>
<dbReference type="Gene3D" id="2.40.330.10">
    <property type="entry name" value="DNA-binding pseudobarrel domain"/>
    <property type="match status" value="1"/>
</dbReference>
<dbReference type="PROSITE" id="PS51745">
    <property type="entry name" value="PB1"/>
    <property type="match status" value="1"/>
</dbReference>
<evidence type="ECO:0000313" key="14">
    <source>
        <dbReference type="Proteomes" id="UP000634136"/>
    </source>
</evidence>
<dbReference type="Pfam" id="PF02362">
    <property type="entry name" value="B3"/>
    <property type="match status" value="1"/>
</dbReference>
<evidence type="ECO:0000256" key="5">
    <source>
        <dbReference type="ARBA" id="ARBA00023125"/>
    </source>
</evidence>
<feature type="compositionally biased region" description="Basic and acidic residues" evidence="10">
    <location>
        <begin position="621"/>
        <end position="636"/>
    </location>
</feature>
<dbReference type="Gene3D" id="2.30.30.1040">
    <property type="match status" value="1"/>
</dbReference>
<comment type="caution">
    <text evidence="13">The sequence shown here is derived from an EMBL/GenBank/DDBJ whole genome shotgun (WGS) entry which is preliminary data.</text>
</comment>
<feature type="compositionally biased region" description="Basic and acidic residues" evidence="10">
    <location>
        <begin position="684"/>
        <end position="700"/>
    </location>
</feature>
<feature type="domain" description="PB1" evidence="12">
    <location>
        <begin position="718"/>
        <end position="799"/>
    </location>
</feature>
<dbReference type="InterPro" id="IPR003340">
    <property type="entry name" value="B3_DNA-bd"/>
</dbReference>
<dbReference type="SUPFAM" id="SSF54277">
    <property type="entry name" value="CAD &amp; PB1 domains"/>
    <property type="match status" value="1"/>
</dbReference>
<feature type="compositionally biased region" description="Polar residues" evidence="10">
    <location>
        <begin position="669"/>
        <end position="683"/>
    </location>
</feature>
<sequence>MLLDLLRPVDPAKDLPRGSSQDLMLTCMEEEDFKLTPTTVTPAVRLTHTLVKILTTEKRGPREKLQPSLAQDNNNNDGGFVTVLHCFCFALRFCWSGDRYGYGLCVKRACGLEKSLEVFESLLLTWELNDDVESRWVFRAFSMSSAEGGCGGDDLYEELWKVCAGPLVDVPRVGERVFYFPQGHMEQLEASTNQELNNRIPVFNLPSKILCRVLNIHLLAEQETDEVYAQITLVPESDQTEPTRPDPCPAEHPRPTVHSFCKILTASDTSTHGGFSVLRKHATECLPPLDMSQSTPTQELVAKDLHGYEWRFKHIFRGQPRRHLLTTGWSTFVTSKRLVAGDTFVFLRGVNGELRVGVRRLARQQSSMPSSVISSQSMHLGVLATASHAVATQTLFVVYYKPRTSQFIISVNKYLEAINNKFTVGMRFKMRFEGDESPEIDKRFSGTIIGAEDISPHWVNSNWRSLKVQWDEPAAVPRPDRVSPWEVEPFVASATASSVQPAVVKTKRPRPSSEVPDLDTTSTASAFWNSELMQPDMSQLGVMAESRRSDNSSIWYHSQNDKTSKNNSNTLSRNQTEGSWLTSPHSSGPPHLLQDTTDDGQNVSAWPVHSVHPTSNTSRLNNDHVPDQAGKENKAETATRCRLFGIELIGHSGNPPTMEKVPTHAVGVPNSTSEIRLSTLSGTDSDRRSDISKASQEGKQEQLQVSLKETQSKQICSRSRTKVQMQGVAVGRAVDLTMLDGYDQLIDELEEMFDIKGQLRFRKKWEIVFTDDEGDMMLVGDDPWPEFCNMVRRIFICSSQDVKKMSTGSRLPISSIEGEETVISGDTAEN</sequence>
<keyword evidence="5 9" id="KW-0238">DNA-binding</keyword>
<proteinExistence type="inferred from homology"/>
<gene>
    <name evidence="13" type="ORF">G2W53_019281</name>
</gene>
<dbReference type="OrthoDB" id="1050118at2759"/>
<dbReference type="AlphaFoldDB" id="A0A834TVB6"/>
<dbReference type="GO" id="GO:0009734">
    <property type="term" value="P:auxin-activated signaling pathway"/>
    <property type="evidence" value="ECO:0007669"/>
    <property type="project" value="UniProtKB-KW"/>
</dbReference>
<evidence type="ECO:0000256" key="1">
    <source>
        <dbReference type="ARBA" id="ARBA00004123"/>
    </source>
</evidence>
<dbReference type="SMART" id="SM01019">
    <property type="entry name" value="B3"/>
    <property type="match status" value="1"/>
</dbReference>
<feature type="region of interest" description="Disordered" evidence="10">
    <location>
        <begin position="666"/>
        <end position="706"/>
    </location>
</feature>
<dbReference type="GO" id="GO:0003677">
    <property type="term" value="F:DNA binding"/>
    <property type="evidence" value="ECO:0007669"/>
    <property type="project" value="UniProtKB-KW"/>
</dbReference>
<evidence type="ECO:0000259" key="11">
    <source>
        <dbReference type="PROSITE" id="PS50863"/>
    </source>
</evidence>
<dbReference type="EMBL" id="JAAIUW010000006">
    <property type="protein sequence ID" value="KAF7828117.1"/>
    <property type="molecule type" value="Genomic_DNA"/>
</dbReference>
<dbReference type="Pfam" id="PF06507">
    <property type="entry name" value="ARF_AD"/>
    <property type="match status" value="1"/>
</dbReference>
<evidence type="ECO:0000256" key="7">
    <source>
        <dbReference type="ARBA" id="ARBA00023242"/>
    </source>
</evidence>
<evidence type="ECO:0000256" key="10">
    <source>
        <dbReference type="SAM" id="MobiDB-lite"/>
    </source>
</evidence>
<evidence type="ECO:0000256" key="8">
    <source>
        <dbReference type="ARBA" id="ARBA00023294"/>
    </source>
</evidence>
<dbReference type="FunFam" id="3.10.20.90:FF:000047">
    <property type="entry name" value="Auxin response factor"/>
    <property type="match status" value="1"/>
</dbReference>
<dbReference type="PANTHER" id="PTHR31384">
    <property type="entry name" value="AUXIN RESPONSE FACTOR 4-RELATED"/>
    <property type="match status" value="1"/>
</dbReference>
<dbReference type="InterPro" id="IPR010525">
    <property type="entry name" value="ARF_dom"/>
</dbReference>
<comment type="similarity">
    <text evidence="2 9">Belongs to the ARF family.</text>
</comment>
<organism evidence="13 14">
    <name type="scientific">Senna tora</name>
    <dbReference type="NCBI Taxonomy" id="362788"/>
    <lineage>
        <taxon>Eukaryota</taxon>
        <taxon>Viridiplantae</taxon>
        <taxon>Streptophyta</taxon>
        <taxon>Embryophyta</taxon>
        <taxon>Tracheophyta</taxon>
        <taxon>Spermatophyta</taxon>
        <taxon>Magnoliopsida</taxon>
        <taxon>eudicotyledons</taxon>
        <taxon>Gunneridae</taxon>
        <taxon>Pentapetalae</taxon>
        <taxon>rosids</taxon>
        <taxon>fabids</taxon>
        <taxon>Fabales</taxon>
        <taxon>Fabaceae</taxon>
        <taxon>Caesalpinioideae</taxon>
        <taxon>Cassia clade</taxon>
        <taxon>Senna</taxon>
    </lineage>
</organism>
<evidence type="ECO:0000256" key="3">
    <source>
        <dbReference type="ARBA" id="ARBA00011726"/>
    </source>
</evidence>
<feature type="domain" description="TF-B3" evidence="11">
    <location>
        <begin position="260"/>
        <end position="362"/>
    </location>
</feature>
<keyword evidence="6 9" id="KW-0804">Transcription</keyword>
<dbReference type="InterPro" id="IPR044835">
    <property type="entry name" value="ARF_plant"/>
</dbReference>
<dbReference type="SUPFAM" id="SSF101936">
    <property type="entry name" value="DNA-binding pseudobarrel domain"/>
    <property type="match status" value="1"/>
</dbReference>
<feature type="region of interest" description="Disordered" evidence="10">
    <location>
        <begin position="555"/>
        <end position="636"/>
    </location>
</feature>
<evidence type="ECO:0000256" key="4">
    <source>
        <dbReference type="ARBA" id="ARBA00023015"/>
    </source>
</evidence>
<dbReference type="PANTHER" id="PTHR31384:SF169">
    <property type="entry name" value="AUXIN RESPONSE FACTOR"/>
    <property type="match status" value="1"/>
</dbReference>
<dbReference type="InterPro" id="IPR033389">
    <property type="entry name" value="AUX/IAA_dom"/>
</dbReference>
<dbReference type="FunFam" id="2.30.30.1040:FF:000001">
    <property type="entry name" value="Auxin response factor"/>
    <property type="match status" value="1"/>
</dbReference>
<reference evidence="13" key="1">
    <citation type="submission" date="2020-09" db="EMBL/GenBank/DDBJ databases">
        <title>Genome-Enabled Discovery of Anthraquinone Biosynthesis in Senna tora.</title>
        <authorList>
            <person name="Kang S.-H."/>
            <person name="Pandey R.P."/>
            <person name="Lee C.-M."/>
            <person name="Sim J.-S."/>
            <person name="Jeong J.-T."/>
            <person name="Choi B.-S."/>
            <person name="Jung M."/>
            <person name="Ginzburg D."/>
            <person name="Zhao K."/>
            <person name="Won S.Y."/>
            <person name="Oh T.-J."/>
            <person name="Yu Y."/>
            <person name="Kim N.-H."/>
            <person name="Lee O.R."/>
            <person name="Lee T.-H."/>
            <person name="Bashyal P."/>
            <person name="Kim T.-S."/>
            <person name="Lee W.-H."/>
            <person name="Kawkins C."/>
            <person name="Kim C.-K."/>
            <person name="Kim J.S."/>
            <person name="Ahn B.O."/>
            <person name="Rhee S.Y."/>
            <person name="Sohng J.K."/>
        </authorList>
    </citation>
    <scope>NUCLEOTIDE SEQUENCE</scope>
    <source>
        <tissue evidence="13">Leaf</tissue>
    </source>
</reference>
<dbReference type="Proteomes" id="UP000634136">
    <property type="component" value="Unassembled WGS sequence"/>
</dbReference>
<comment type="subunit">
    <text evidence="3 9">Homodimers and heterodimers.</text>
</comment>
<keyword evidence="7 9" id="KW-0539">Nucleus</keyword>
<keyword evidence="14" id="KW-1185">Reference proteome</keyword>
<dbReference type="GO" id="GO:0006355">
    <property type="term" value="P:regulation of DNA-templated transcription"/>
    <property type="evidence" value="ECO:0007669"/>
    <property type="project" value="InterPro"/>
</dbReference>
<dbReference type="Pfam" id="PF02309">
    <property type="entry name" value="AUX_IAA"/>
    <property type="match status" value="2"/>
</dbReference>
<name>A0A834TVB6_9FABA</name>
<dbReference type="CDD" id="cd10017">
    <property type="entry name" value="B3_DNA"/>
    <property type="match status" value="1"/>
</dbReference>
<dbReference type="GO" id="GO:0005634">
    <property type="term" value="C:nucleus"/>
    <property type="evidence" value="ECO:0007669"/>
    <property type="project" value="UniProtKB-SubCell"/>
</dbReference>
<evidence type="ECO:0000256" key="9">
    <source>
        <dbReference type="RuleBase" id="RU004561"/>
    </source>
</evidence>
<dbReference type="InterPro" id="IPR015300">
    <property type="entry name" value="DNA-bd_pseudobarrel_sf"/>
</dbReference>
<keyword evidence="8 9" id="KW-0927">Auxin signaling pathway</keyword>
<dbReference type="FunFam" id="2.40.330.10:FF:000001">
    <property type="entry name" value="Auxin response factor"/>
    <property type="match status" value="1"/>
</dbReference>
<accession>A0A834TVB6</accession>
<feature type="compositionally biased region" description="Polar residues" evidence="10">
    <location>
        <begin position="565"/>
        <end position="586"/>
    </location>
</feature>
<dbReference type="PROSITE" id="PS50863">
    <property type="entry name" value="B3"/>
    <property type="match status" value="1"/>
</dbReference>
<dbReference type="Gene3D" id="3.10.20.90">
    <property type="entry name" value="Phosphatidylinositol 3-kinase Catalytic Subunit, Chain A, domain 1"/>
    <property type="match status" value="1"/>
</dbReference>
<comment type="function">
    <text evidence="9">Auxin response factors (ARFs) are transcriptional factors that bind specifically to the DNA sequence 5'-TGTCTC-3' found in the auxin-responsive promoter elements (AuxREs).</text>
</comment>
<evidence type="ECO:0000313" key="13">
    <source>
        <dbReference type="EMBL" id="KAF7828117.1"/>
    </source>
</evidence>
<comment type="subcellular location">
    <subcellularLocation>
        <location evidence="1 9">Nucleus</location>
    </subcellularLocation>
</comment>
<keyword evidence="4 9" id="KW-0805">Transcription regulation</keyword>
<dbReference type="InterPro" id="IPR053793">
    <property type="entry name" value="PB1-like"/>
</dbReference>
<protein>
    <recommendedName>
        <fullName evidence="9">Auxin response factor</fullName>
    </recommendedName>
</protein>
<evidence type="ECO:0000259" key="12">
    <source>
        <dbReference type="PROSITE" id="PS51745"/>
    </source>
</evidence>
<feature type="region of interest" description="Disordered" evidence="10">
    <location>
        <begin position="498"/>
        <end position="520"/>
    </location>
</feature>